<name>A0A2P5CSW6_PARAD</name>
<comment type="caution">
    <text evidence="2">The sequence shown here is derived from an EMBL/GenBank/DDBJ whole genome shotgun (WGS) entry which is preliminary data.</text>
</comment>
<accession>A0A2P5CSW6</accession>
<evidence type="ECO:0000313" key="3">
    <source>
        <dbReference type="Proteomes" id="UP000237105"/>
    </source>
</evidence>
<evidence type="ECO:0000256" key="1">
    <source>
        <dbReference type="SAM" id="Phobius"/>
    </source>
</evidence>
<keyword evidence="1" id="KW-0812">Transmembrane</keyword>
<sequence length="39" mass="4368">MQLLEAFGICPRLIIFLSLLSASCIDLFLQKKSITILQS</sequence>
<dbReference type="EMBL" id="JXTB01000098">
    <property type="protein sequence ID" value="PON64149.1"/>
    <property type="molecule type" value="Genomic_DNA"/>
</dbReference>
<feature type="transmembrane region" description="Helical" evidence="1">
    <location>
        <begin position="6"/>
        <end position="29"/>
    </location>
</feature>
<organism evidence="2 3">
    <name type="scientific">Parasponia andersonii</name>
    <name type="common">Sponia andersonii</name>
    <dbReference type="NCBI Taxonomy" id="3476"/>
    <lineage>
        <taxon>Eukaryota</taxon>
        <taxon>Viridiplantae</taxon>
        <taxon>Streptophyta</taxon>
        <taxon>Embryophyta</taxon>
        <taxon>Tracheophyta</taxon>
        <taxon>Spermatophyta</taxon>
        <taxon>Magnoliopsida</taxon>
        <taxon>eudicotyledons</taxon>
        <taxon>Gunneridae</taxon>
        <taxon>Pentapetalae</taxon>
        <taxon>rosids</taxon>
        <taxon>fabids</taxon>
        <taxon>Rosales</taxon>
        <taxon>Cannabaceae</taxon>
        <taxon>Parasponia</taxon>
    </lineage>
</organism>
<keyword evidence="1" id="KW-1133">Transmembrane helix</keyword>
<keyword evidence="3" id="KW-1185">Reference proteome</keyword>
<reference evidence="3" key="1">
    <citation type="submission" date="2016-06" db="EMBL/GenBank/DDBJ databases">
        <title>Parallel loss of symbiosis genes in relatives of nitrogen-fixing non-legume Parasponia.</title>
        <authorList>
            <person name="Van Velzen R."/>
            <person name="Holmer R."/>
            <person name="Bu F."/>
            <person name="Rutten L."/>
            <person name="Van Zeijl A."/>
            <person name="Liu W."/>
            <person name="Santuari L."/>
            <person name="Cao Q."/>
            <person name="Sharma T."/>
            <person name="Shen D."/>
            <person name="Roswanjaya Y."/>
            <person name="Wardhani T."/>
            <person name="Kalhor M.S."/>
            <person name="Jansen J."/>
            <person name="Van den Hoogen J."/>
            <person name="Gungor B."/>
            <person name="Hartog M."/>
            <person name="Hontelez J."/>
            <person name="Verver J."/>
            <person name="Yang W.-C."/>
            <person name="Schijlen E."/>
            <person name="Repin R."/>
            <person name="Schilthuizen M."/>
            <person name="Schranz E."/>
            <person name="Heidstra R."/>
            <person name="Miyata K."/>
            <person name="Fedorova E."/>
            <person name="Kohlen W."/>
            <person name="Bisseling T."/>
            <person name="Smit S."/>
            <person name="Geurts R."/>
        </authorList>
    </citation>
    <scope>NUCLEOTIDE SEQUENCE [LARGE SCALE GENOMIC DNA]</scope>
    <source>
        <strain evidence="3">cv. WU1-14</strain>
    </source>
</reference>
<evidence type="ECO:0000313" key="2">
    <source>
        <dbReference type="EMBL" id="PON64149.1"/>
    </source>
</evidence>
<gene>
    <name evidence="2" type="ORF">PanWU01x14_126710</name>
</gene>
<dbReference type="AlphaFoldDB" id="A0A2P5CSW6"/>
<proteinExistence type="predicted"/>
<dbReference type="Proteomes" id="UP000237105">
    <property type="component" value="Unassembled WGS sequence"/>
</dbReference>
<protein>
    <submittedName>
        <fullName evidence="2">Uncharacterized protein</fullName>
    </submittedName>
</protein>
<keyword evidence="1" id="KW-0472">Membrane</keyword>